<reference evidence="2 3" key="1">
    <citation type="submission" date="2017-04" db="EMBL/GenBank/DDBJ databases">
        <title>Complete genome sequence of the Campylobacter cuniculorum type strain LMG24588.</title>
        <authorList>
            <person name="Miller W.G."/>
            <person name="Yee E."/>
            <person name="Revez J."/>
            <person name="Bono J.L."/>
            <person name="Rossi M."/>
        </authorList>
    </citation>
    <scope>NUCLEOTIDE SEQUENCE [LARGE SCALE GENOMIC DNA]</scope>
    <source>
        <strain evidence="2 3">LMG 24588</strain>
    </source>
</reference>
<dbReference type="EMBL" id="CP020867">
    <property type="protein sequence ID" value="ARJ57449.1"/>
    <property type="molecule type" value="Genomic_DNA"/>
</dbReference>
<dbReference type="Pfam" id="PF11645">
    <property type="entry name" value="PDDEXK_5"/>
    <property type="match status" value="1"/>
</dbReference>
<dbReference type="AlphaFoldDB" id="A0A1W6BZB8"/>
<protein>
    <recommendedName>
        <fullName evidence="1">PD(D/E)XK endonuclease domain-containing protein</fullName>
    </recommendedName>
</protein>
<evidence type="ECO:0000313" key="2">
    <source>
        <dbReference type="EMBL" id="ARJ57449.1"/>
    </source>
</evidence>
<sequence>MNLEMNLEQFVKKNIKAFNEKPSSFKNKQFNDTQIKDYLRRRFIEKCSDVKFKEKILKNFEKLDYKRNEITEIANKECLYKNDVVHFIEAQIFLDIFKKLDLQELKDKSLEYIKEVSNDKQFNFIKTKLAKILEKALFLASIDGFSTNLLHINSGVMTANAGDSAEFLFVARAILAGFNASSVDVRSSRYDAIVDYNSTLLRIQIKGISQGGIISFRDRDRGGQGIDYRHETNRGKRITSEDCDIYVAMDKQMGICYLIPMSFADTFDDEKCTKIKLEEIEQYKENWEVIKEVAESK</sequence>
<dbReference type="Proteomes" id="UP000192902">
    <property type="component" value="Chromosome"/>
</dbReference>
<accession>A0A1W6BZB8</accession>
<dbReference type="KEGG" id="ccun:CCUN_1888"/>
<evidence type="ECO:0000259" key="1">
    <source>
        <dbReference type="Pfam" id="PF11645"/>
    </source>
</evidence>
<dbReference type="InterPro" id="IPR021671">
    <property type="entry name" value="PD(D/E)XK_Endonuc"/>
</dbReference>
<dbReference type="GO" id="GO:0003676">
    <property type="term" value="F:nucleic acid binding"/>
    <property type="evidence" value="ECO:0007669"/>
    <property type="project" value="InterPro"/>
</dbReference>
<feature type="domain" description="PD(D/E)XK endonuclease" evidence="1">
    <location>
        <begin position="158"/>
        <end position="284"/>
    </location>
</feature>
<proteinExistence type="predicted"/>
<evidence type="ECO:0000313" key="3">
    <source>
        <dbReference type="Proteomes" id="UP000192902"/>
    </source>
</evidence>
<gene>
    <name evidence="2" type="ORF">CCUN_1888</name>
</gene>
<dbReference type="eggNOG" id="ENOG502ZKG9">
    <property type="taxonomic scope" value="Bacteria"/>
</dbReference>
<name>A0A1W6BZB8_9BACT</name>
<dbReference type="Gene3D" id="3.40.1350.10">
    <property type="match status" value="1"/>
</dbReference>
<organism evidence="2 3">
    <name type="scientific">Campylobacter cuniculorum DSM 23162 = LMG 24588</name>
    <dbReference type="NCBI Taxonomy" id="1121267"/>
    <lineage>
        <taxon>Bacteria</taxon>
        <taxon>Pseudomonadati</taxon>
        <taxon>Campylobacterota</taxon>
        <taxon>Epsilonproteobacteria</taxon>
        <taxon>Campylobacterales</taxon>
        <taxon>Campylobacteraceae</taxon>
        <taxon>Campylobacter</taxon>
    </lineage>
</organism>
<dbReference type="RefSeq" id="WP_232087691.1">
    <property type="nucleotide sequence ID" value="NZ_CP020867.1"/>
</dbReference>
<dbReference type="InterPro" id="IPR011856">
    <property type="entry name" value="tRNA_endonuc-like_dom_sf"/>
</dbReference>